<dbReference type="InterPro" id="IPR028994">
    <property type="entry name" value="Integrin_alpha_N"/>
</dbReference>
<dbReference type="Proteomes" id="UP000598820">
    <property type="component" value="Unassembled WGS sequence"/>
</dbReference>
<sequence length="2289" mass="232789">MTHFSTFLFPLRAFPILSTWLMLLSHAYTTTMAHEVRFVMGADTTGPPPSAAVRSMARQAALLSIASVSPTRNQRNAVRNTNVAVTFDQPLSNTGATLGALRLFSQQRGGQLRNGAGGSASVSGNTLTFNPTLDFKPGEKVYATVTTDIQSTGSATLAQGNVFEFIAQSGGTGKSNFKPHPTTPIVYVGNTPYNAEVGDLDGDGDLDIVTANIYSNNISVRLNDGLGNFIPHSTNPEILVGLNPYNVALGDVDGDGDLDMLAPNVGDDNLSVLLNNGSGSFTPHSTNPRPSASGVYYVALGDVDGDGDLDALVSSGTSFVSVFLNNGSGSFILQPTTIPVGGGCVVLVSGDVDSDGDLDFVTTNQNSNNVSVRLNDGSGNFTAPTSNADISVGSFPRWLAKGDVDSDGDLDVLVANYNDLNAGILLNDGSGNFNPHPTNANPDVHGRPIGVNLGDVDGDGDLDLLAVDGASNLVDVLLNQPIAPVVSGFAATSSIACVGSVATFTATIGNVSGSYTYTLTNGTSTTTGSTSNTALNVSLVASGSGTQSFSLIVSANGSSTVVITNLTVGSHPDYQPLVDFYNATNGPNWTNKTRWMTSCDPCTGNGGFPWYGVTCLAGRVSQLELQNNGLSGSIPASLSALTNLQQLNLSANQLSGSIPTSLSALTNLQRLTLSGNLLSGTIPASLSALTNLKYLFLSNNQLSGSIPSTIGSLTNLQHFYLNNNQLSGSIPSTIGNLTNLQYLDLTTNQLSGSIPESMGSLINLQELRLNDNRLSGSIPSTLGSLTNVQVLNLYNNQLSGSIPSTLGSLSNLLQLYLNNNQLSGSIPSTLGNLTNPTLLVLHTNQLSGCYPASLTALCEISTMSFSNNAGLPGGGSNTALDAFCATGQGRDDFVPTATAGSSTATVGNVVSLSTAGGISYRWTAPVGAQLNSSTSSVVSVTLTTAGVKTFTVVVSQGGSCSQTAIVSVTATAVAPTVSGFAATSETVCAGSVATFTATVGNVSGSYAYTLTNGSSTTSGTSSSTIFSASLVVSGSESQSFSLVVSDDGTTVATTTLTVGSHPDLQALTDLYNSTNGAGWTNKTGWLTSCNPCGWYGVSCIGGRVVTLDLSRNALSGSIPSSLSALSNLKNLQLDYNQLRGSIPSSLGLLTNLTFINLISNELSGSIPASLGSLTNLGYLDISYNTLSGSIPASFSALSKLQTLSLDNNQLSGSIPGSLGALANLKYLGLSSNALSGSIPTSFSALSKLERLELNINQLSGNIPAGLSILSNLQTLFLSSNQLSGSIPESLSALSNLEYLYLDRNELSGSIPVNLGALTDLKLLSLHSNNLSGSIPASLGALTNLQSLYLNSNQLSGCYPASLTALCGISNKVFASNVGLPSGGSSAGFNAFCATGRGSDAFVPIATASPASTTVGNVISLSTTGGASYSWRVPSGAVFTSSASSNVVSASLTTSGVKTFTVVVSQGGSCTQTAMVSVTATAVVPTVSGFAATSGTVCVGSVATFTATIGNVSGSYAYTLTNGTSSTTGTSSNTALTLPQPASGSGSQSFTLIVSNNDQSTTATAGLWVNPLPTTSLQASGTLTCATTSVTLIAGGGSIGQPFSYSFSGAGLVSQNPISGTAVAAATGTYSVTVTTSGGCSATATTSVSSNTTTPTATILAPSSATLTCTMPSLSLTATGGGTYRWDNNSISAIRSVTASGPYSVTVTSVNGCSSTASIQISQHDTPPTLSINPVSATLTCTNPVVSLTAVGTGSYRWNTGATTSSISATSAAIYSVTLTGTNGCSSTATAQVFQDNSAPSVNINPTSATLSCANPVVSLSVIGSGTYRWNTGAVTSMISATLADTYSVTLTSTNGCTATASAQVFQNNSLPTVSITPGSATLSCNTSSVSLSAVGTGTYRWNTGDATSSISATLAGTYSVTLTGTNGCSSTASTSVTYRNCAPTLANAIPSQFANLGTAFSYVIPATTFTDAETPNSLTLSVAGLPAGLSFVSPNTISGTPSTTVGSPFTVTVVATDSGGLAASTSFSLTVQPTSFSIVKVIMLDCNHVGYYERRINFEVSYSGTNGQPISVSVVNEMNSTTIIEPYQLNLFTDNPVIVLRARQQGTPGEATFNYNWLTNCANGNPKVENPIPPQSVTVATVFSYTIPANTFTDAETANSLSLSVAGLPAGLSFVSPNLITGVPSTTVGSPFTVTVVATDASGGSVFTIFPLSVLNTGACSSMHTLKAGDWSDVSVWSCGWVPSLTDVVTLNHAVSVPVSYQAQAQRLLYSQAGQLMMGTNSRLQLGGN</sequence>
<dbReference type="Gene3D" id="2.60.40.10">
    <property type="entry name" value="Immunoglobulins"/>
    <property type="match status" value="2"/>
</dbReference>
<keyword evidence="4" id="KW-0812">Transmembrane</keyword>
<dbReference type="InterPro" id="IPR015919">
    <property type="entry name" value="Cadherin-like_sf"/>
</dbReference>
<dbReference type="InterPro" id="IPR013517">
    <property type="entry name" value="FG-GAP"/>
</dbReference>
<keyword evidence="7" id="KW-1133">Transmembrane helix</keyword>
<dbReference type="InterPro" id="IPR013783">
    <property type="entry name" value="Ig-like_fold"/>
</dbReference>
<keyword evidence="8" id="KW-0472">Membrane</keyword>
<dbReference type="FunFam" id="3.80.10.10:FF:000041">
    <property type="entry name" value="LRR receptor-like serine/threonine-protein kinase ERECTA"/>
    <property type="match status" value="2"/>
</dbReference>
<dbReference type="SUPFAM" id="SSF69318">
    <property type="entry name" value="Integrin alpha N-terminal domain"/>
    <property type="match status" value="1"/>
</dbReference>
<dbReference type="GO" id="GO:0005886">
    <property type="term" value="C:plasma membrane"/>
    <property type="evidence" value="ECO:0007669"/>
    <property type="project" value="UniProtKB-SubCell"/>
</dbReference>
<dbReference type="FunFam" id="3.80.10.10:FF:000383">
    <property type="entry name" value="Leucine-rich repeat receptor protein kinase EMS1"/>
    <property type="match status" value="2"/>
</dbReference>
<keyword evidence="6" id="KW-0677">Repeat</keyword>
<keyword evidence="3" id="KW-0433">Leucine-rich repeat</keyword>
<proteinExistence type="predicted"/>
<dbReference type="SMART" id="SM00365">
    <property type="entry name" value="LRR_SD22"/>
    <property type="match status" value="9"/>
</dbReference>
<dbReference type="PROSITE" id="PS51450">
    <property type="entry name" value="LRR"/>
    <property type="match status" value="4"/>
</dbReference>
<dbReference type="SMART" id="SM00736">
    <property type="entry name" value="CADG"/>
    <property type="match status" value="2"/>
</dbReference>
<feature type="domain" description="Dystroglycan-type cadherin-like" evidence="9">
    <location>
        <begin position="1944"/>
        <end position="2038"/>
    </location>
</feature>
<reference evidence="10" key="1">
    <citation type="submission" date="2020-09" db="EMBL/GenBank/DDBJ databases">
        <authorList>
            <person name="Kim M.K."/>
        </authorList>
    </citation>
    <scope>NUCLEOTIDE SEQUENCE</scope>
    <source>
        <strain evidence="10">BT702</strain>
    </source>
</reference>
<evidence type="ECO:0000256" key="2">
    <source>
        <dbReference type="ARBA" id="ARBA00022475"/>
    </source>
</evidence>
<dbReference type="Gene3D" id="2.130.10.130">
    <property type="entry name" value="Integrin alpha, N-terminal"/>
    <property type="match status" value="2"/>
</dbReference>
<comment type="subcellular location">
    <subcellularLocation>
        <location evidence="1">Cell membrane</location>
    </subcellularLocation>
</comment>
<dbReference type="Pfam" id="PF05345">
    <property type="entry name" value="He_PIG"/>
    <property type="match status" value="2"/>
</dbReference>
<keyword evidence="11" id="KW-1185">Reference proteome</keyword>
<dbReference type="FunFam" id="3.80.10.10:FF:000129">
    <property type="entry name" value="Leucine-rich repeat receptor-like kinase"/>
    <property type="match status" value="2"/>
</dbReference>
<dbReference type="PANTHER" id="PTHR48060:SF21">
    <property type="entry name" value="L DOMAIN-LIKE PROTEIN"/>
    <property type="match status" value="1"/>
</dbReference>
<comment type="caution">
    <text evidence="10">The sequence shown here is derived from an EMBL/GenBank/DDBJ whole genome shotgun (WGS) entry which is preliminary data.</text>
</comment>
<organism evidence="10 11">
    <name type="scientific">Spirosoma profusum</name>
    <dbReference type="NCBI Taxonomy" id="2771354"/>
    <lineage>
        <taxon>Bacteria</taxon>
        <taxon>Pseudomonadati</taxon>
        <taxon>Bacteroidota</taxon>
        <taxon>Cytophagia</taxon>
        <taxon>Cytophagales</taxon>
        <taxon>Cytophagaceae</taxon>
        <taxon>Spirosoma</taxon>
    </lineage>
</organism>
<dbReference type="Pfam" id="PF23598">
    <property type="entry name" value="LRR_14"/>
    <property type="match status" value="1"/>
</dbReference>
<dbReference type="InterPro" id="IPR035986">
    <property type="entry name" value="PKD_dom_sf"/>
</dbReference>
<dbReference type="Pfam" id="PF13205">
    <property type="entry name" value="Big_5"/>
    <property type="match status" value="1"/>
</dbReference>
<dbReference type="SUPFAM" id="SSF49313">
    <property type="entry name" value="Cadherin-like"/>
    <property type="match status" value="2"/>
</dbReference>
<dbReference type="InterPro" id="IPR013210">
    <property type="entry name" value="LRR_N_plant-typ"/>
</dbReference>
<dbReference type="SUPFAM" id="SSF49299">
    <property type="entry name" value="PKD domain"/>
    <property type="match status" value="1"/>
</dbReference>
<dbReference type="InterPro" id="IPR006644">
    <property type="entry name" value="Cadg"/>
</dbReference>
<keyword evidence="5" id="KW-0732">Signal</keyword>
<dbReference type="Pfam" id="PF00560">
    <property type="entry name" value="LRR_1"/>
    <property type="match status" value="7"/>
</dbReference>
<dbReference type="Gene3D" id="3.80.10.10">
    <property type="entry name" value="Ribonuclease Inhibitor"/>
    <property type="match status" value="6"/>
</dbReference>
<dbReference type="Pfam" id="PF13517">
    <property type="entry name" value="FG-GAP_3"/>
    <property type="match status" value="3"/>
</dbReference>
<evidence type="ECO:0000313" key="10">
    <source>
        <dbReference type="EMBL" id="MBD2704464.1"/>
    </source>
</evidence>
<evidence type="ECO:0000256" key="3">
    <source>
        <dbReference type="ARBA" id="ARBA00022614"/>
    </source>
</evidence>
<dbReference type="InterPro" id="IPR055414">
    <property type="entry name" value="LRR_R13L4/SHOC2-like"/>
</dbReference>
<evidence type="ECO:0000256" key="5">
    <source>
        <dbReference type="ARBA" id="ARBA00022729"/>
    </source>
</evidence>
<dbReference type="SMART" id="SM00369">
    <property type="entry name" value="LRR_TYP"/>
    <property type="match status" value="15"/>
</dbReference>
<evidence type="ECO:0000256" key="4">
    <source>
        <dbReference type="ARBA" id="ARBA00022692"/>
    </source>
</evidence>
<protein>
    <submittedName>
        <fullName evidence="10">Leucine-rich repeat domain-containing protein</fullName>
    </submittedName>
</protein>
<evidence type="ECO:0000256" key="8">
    <source>
        <dbReference type="ARBA" id="ARBA00023136"/>
    </source>
</evidence>
<dbReference type="InterPro" id="IPR053211">
    <property type="entry name" value="DNA_repair-toleration"/>
</dbReference>
<dbReference type="Pfam" id="PF13855">
    <property type="entry name" value="LRR_8"/>
    <property type="match status" value="2"/>
</dbReference>
<dbReference type="InterPro" id="IPR032675">
    <property type="entry name" value="LRR_dom_sf"/>
</dbReference>
<dbReference type="Pfam" id="PF08263">
    <property type="entry name" value="LRRNT_2"/>
    <property type="match status" value="2"/>
</dbReference>
<feature type="domain" description="Dystroglycan-type cadherin-like" evidence="9">
    <location>
        <begin position="2127"/>
        <end position="2221"/>
    </location>
</feature>
<name>A0A926Y0M9_9BACT</name>
<dbReference type="InterPro" id="IPR001611">
    <property type="entry name" value="Leu-rich_rpt"/>
</dbReference>
<dbReference type="RefSeq" id="WP_190891058.1">
    <property type="nucleotide sequence ID" value="NZ_JACWZY010000032.1"/>
</dbReference>
<dbReference type="EMBL" id="JACWZY010000032">
    <property type="protein sequence ID" value="MBD2704464.1"/>
    <property type="molecule type" value="Genomic_DNA"/>
</dbReference>
<keyword evidence="2" id="KW-1003">Cell membrane</keyword>
<dbReference type="PANTHER" id="PTHR48060">
    <property type="entry name" value="DNA DAMAGE-REPAIR/TOLERATION PROTEIN DRT100"/>
    <property type="match status" value="1"/>
</dbReference>
<evidence type="ECO:0000256" key="1">
    <source>
        <dbReference type="ARBA" id="ARBA00004236"/>
    </source>
</evidence>
<dbReference type="InterPro" id="IPR003591">
    <property type="entry name" value="Leu-rich_rpt_typical-subtyp"/>
</dbReference>
<dbReference type="InterPro" id="IPR032812">
    <property type="entry name" value="SbsA_Ig"/>
</dbReference>
<accession>A0A926Y0M9</accession>
<dbReference type="SUPFAM" id="SSF52058">
    <property type="entry name" value="L domain-like"/>
    <property type="match status" value="2"/>
</dbReference>
<evidence type="ECO:0000313" key="11">
    <source>
        <dbReference type="Proteomes" id="UP000598820"/>
    </source>
</evidence>
<dbReference type="GO" id="GO:0005509">
    <property type="term" value="F:calcium ion binding"/>
    <property type="evidence" value="ECO:0007669"/>
    <property type="project" value="InterPro"/>
</dbReference>
<evidence type="ECO:0000259" key="9">
    <source>
        <dbReference type="SMART" id="SM00736"/>
    </source>
</evidence>
<evidence type="ECO:0000256" key="7">
    <source>
        <dbReference type="ARBA" id="ARBA00022989"/>
    </source>
</evidence>
<gene>
    <name evidence="10" type="ORF">IC229_27740</name>
</gene>
<evidence type="ECO:0000256" key="6">
    <source>
        <dbReference type="ARBA" id="ARBA00022737"/>
    </source>
</evidence>